<feature type="domain" description="Anti-CBASS protein Acb1-like N-terminal" evidence="1">
    <location>
        <begin position="96"/>
        <end position="445"/>
    </location>
</feature>
<dbReference type="InterPro" id="IPR024459">
    <property type="entry name" value="Acb1-like_N"/>
</dbReference>
<dbReference type="Pfam" id="PF06381">
    <property type="entry name" value="Phage_portal_3"/>
    <property type="match status" value="1"/>
</dbReference>
<dbReference type="EMBL" id="JADIKK010000008">
    <property type="protein sequence ID" value="MFK2876903.1"/>
    <property type="molecule type" value="Genomic_DNA"/>
</dbReference>
<gene>
    <name evidence="2" type="ORF">ISP25_07475</name>
</gene>
<evidence type="ECO:0000313" key="2">
    <source>
        <dbReference type="EMBL" id="MFK2876903.1"/>
    </source>
</evidence>
<protein>
    <submittedName>
        <fullName evidence="2">DUF1073 domain-containing protein</fullName>
    </submittedName>
</protein>
<organism evidence="2 3">
    <name type="scientific">Rhodanobacter hydrolyticus</name>
    <dbReference type="NCBI Taxonomy" id="2250595"/>
    <lineage>
        <taxon>Bacteria</taxon>
        <taxon>Pseudomonadati</taxon>
        <taxon>Pseudomonadota</taxon>
        <taxon>Gammaproteobacteria</taxon>
        <taxon>Lysobacterales</taxon>
        <taxon>Rhodanobacteraceae</taxon>
        <taxon>Rhodanobacter</taxon>
    </lineage>
</organism>
<proteinExistence type="predicted"/>
<evidence type="ECO:0000259" key="1">
    <source>
        <dbReference type="Pfam" id="PF06381"/>
    </source>
</evidence>
<dbReference type="Proteomes" id="UP001620339">
    <property type="component" value="Unassembled WGS sequence"/>
</dbReference>
<dbReference type="RefSeq" id="WP_404612902.1">
    <property type="nucleotide sequence ID" value="NZ_JADIKK010000008.1"/>
</dbReference>
<comment type="caution">
    <text evidence="2">The sequence shown here is derived from an EMBL/GenBank/DDBJ whole genome shotgun (WGS) entry which is preliminary data.</text>
</comment>
<keyword evidence="3" id="KW-1185">Reference proteome</keyword>
<reference evidence="2 3" key="1">
    <citation type="submission" date="2020-10" db="EMBL/GenBank/DDBJ databases">
        <title>Phylogeny of dyella-like bacteria.</title>
        <authorList>
            <person name="Fu J."/>
        </authorList>
    </citation>
    <scope>NUCLEOTIDE SEQUENCE [LARGE SCALE GENOMIC DNA]</scope>
    <source>
        <strain evidence="2 3">KACC 19113</strain>
    </source>
</reference>
<evidence type="ECO:0000313" key="3">
    <source>
        <dbReference type="Proteomes" id="UP001620339"/>
    </source>
</evidence>
<accession>A0ABW8J546</accession>
<name>A0ABW8J546_9GAMM</name>
<sequence>MAFFRKSKPETAAPPAIRRASSWFSTHARDDANVAPFDVQGYLRSLPTPKESGAKSAMDDWGGDDLKLWNNSPALMSGEIVGWYAAQSFISHQLAGIVAQHWLVNKACSVPARDAIRKGYAIVTEDGDDLDPEAIKLFKQYDRRFRLRHHLVDFIRKGRIFGVRIAMFKVDSTDSEYYEKPFNLDGVTKGSYKGIVQVDPYWTAPLLDGPAASQPDSLHFYEPTWWIINGRKIHRSHLCIYRHDEPVDVLKPQYLYGGVPLPQQIMERVYAAERVANEAPELAMTKRTTVWLTDMEKVMANPQEALQRLQEWTQNRNSYGVKLGDKEGDQLEQFDTTLADFDALMMSQYQLVAAIARMPATKLLGTSPKGFGASGEYEESSYHEELESIQDDVTPFLERHQALVWRSYIAPKLGGANVSTSVMWNPLDTPTAAELATTNMTKAQTGQLLIQSGAITSEAEQKRVAMDKESGYHALGLDDFDDDEASKAD</sequence>